<dbReference type="Proteomes" id="UP000011885">
    <property type="component" value="Unassembled WGS sequence"/>
</dbReference>
<evidence type="ECO:0000259" key="7">
    <source>
        <dbReference type="PROSITE" id="PS51296"/>
    </source>
</evidence>
<dbReference type="Pfam" id="PF00848">
    <property type="entry name" value="Ring_hydroxyl_A"/>
    <property type="match status" value="1"/>
</dbReference>
<dbReference type="SUPFAM" id="SSF55961">
    <property type="entry name" value="Bet v1-like"/>
    <property type="match status" value="1"/>
</dbReference>
<dbReference type="AlphaFoldDB" id="M5U5P5"/>
<keyword evidence="5" id="KW-0408">Iron</keyword>
<keyword evidence="4" id="KW-0560">Oxidoreductase</keyword>
<evidence type="ECO:0000313" key="8">
    <source>
        <dbReference type="EMBL" id="EMI56772.1"/>
    </source>
</evidence>
<dbReference type="PATRIC" id="fig|1263870.3.peg.1913"/>
<protein>
    <submittedName>
        <fullName evidence="8">Rieske (2Fe-2S) domain-containing protein</fullName>
    </submittedName>
</protein>
<sequence>MFVHNSKLMHVLPPKMYWEAEQFSKEVERLLLPSWQLVGLVNEMPKNGDFVSRELLGMPILIRNFNGEHCTFLNVCPHRHSVLTALPSGSSPKLSCQYHGWEFDQEGKTARIPDARSFRPLKGGPECLRKFPTIRCGPLILAKLRPQANDDNGLPAKLAALAGEYPADRWAFSERWNYDFDANWKVVVENTVETYHADAVHPQTLVFGDGESDLNHEIHEYGSHLHANLVTPDWYKRFANIWLSRIESDVSHQYRLAHFFPNLFWIRIDAMLQVMSVVPTSPTSCRMEVAVFTLRAEKENGVTRQLTKHWGRLKCRVIRRILQEDAALYPGIQLGMQASPFRGTISVREELVHAFQHYVASGCELDVALNFDDKPEGSGVKPMDHPEV</sequence>
<dbReference type="InterPro" id="IPR015879">
    <property type="entry name" value="Ring_hydroxy_dOase_asu_C_dom"/>
</dbReference>
<comment type="caution">
    <text evidence="8">The sequence shown here is derived from an EMBL/GenBank/DDBJ whole genome shotgun (WGS) entry which is preliminary data.</text>
</comment>
<dbReference type="PANTHER" id="PTHR43756">
    <property type="entry name" value="CHOLINE MONOOXYGENASE, CHLOROPLASTIC"/>
    <property type="match status" value="1"/>
</dbReference>
<organism evidence="8 9">
    <name type="scientific">Rhodopirellula sallentina SM41</name>
    <dbReference type="NCBI Taxonomy" id="1263870"/>
    <lineage>
        <taxon>Bacteria</taxon>
        <taxon>Pseudomonadati</taxon>
        <taxon>Planctomycetota</taxon>
        <taxon>Planctomycetia</taxon>
        <taxon>Pirellulales</taxon>
        <taxon>Pirellulaceae</taxon>
        <taxon>Rhodopirellula</taxon>
    </lineage>
</organism>
<name>M5U5P5_9BACT</name>
<dbReference type="RefSeq" id="WP_008676497.1">
    <property type="nucleotide sequence ID" value="NZ_ANOH01000123.1"/>
</dbReference>
<dbReference type="GO" id="GO:0016491">
    <property type="term" value="F:oxidoreductase activity"/>
    <property type="evidence" value="ECO:0007669"/>
    <property type="project" value="UniProtKB-KW"/>
</dbReference>
<dbReference type="GO" id="GO:0005506">
    <property type="term" value="F:iron ion binding"/>
    <property type="evidence" value="ECO:0007669"/>
    <property type="project" value="InterPro"/>
</dbReference>
<dbReference type="Gene3D" id="2.102.10.10">
    <property type="entry name" value="Rieske [2Fe-2S] iron-sulphur domain"/>
    <property type="match status" value="1"/>
</dbReference>
<dbReference type="PRINTS" id="PR00090">
    <property type="entry name" value="RNGDIOXGNASE"/>
</dbReference>
<dbReference type="InterPro" id="IPR017941">
    <property type="entry name" value="Rieske_2Fe-2S"/>
</dbReference>
<accession>M5U5P5</accession>
<evidence type="ECO:0000256" key="4">
    <source>
        <dbReference type="ARBA" id="ARBA00023002"/>
    </source>
</evidence>
<keyword evidence="2" id="KW-0001">2Fe-2S</keyword>
<dbReference type="CDD" id="cd03469">
    <property type="entry name" value="Rieske_RO_Alpha_N"/>
    <property type="match status" value="1"/>
</dbReference>
<dbReference type="GO" id="GO:0051537">
    <property type="term" value="F:2 iron, 2 sulfur cluster binding"/>
    <property type="evidence" value="ECO:0007669"/>
    <property type="project" value="UniProtKB-KW"/>
</dbReference>
<keyword evidence="3" id="KW-0479">Metal-binding</keyword>
<dbReference type="PROSITE" id="PS51296">
    <property type="entry name" value="RIESKE"/>
    <property type="match status" value="1"/>
</dbReference>
<reference evidence="8 9" key="1">
    <citation type="journal article" date="2013" name="Mar. Genomics">
        <title>Expression of sulfatases in Rhodopirellula baltica and the diversity of sulfatases in the genus Rhodopirellula.</title>
        <authorList>
            <person name="Wegner C.E."/>
            <person name="Richter-Heitmann T."/>
            <person name="Klindworth A."/>
            <person name="Klockow C."/>
            <person name="Richter M."/>
            <person name="Achstetter T."/>
            <person name="Glockner F.O."/>
            <person name="Harder J."/>
        </authorList>
    </citation>
    <scope>NUCLEOTIDE SEQUENCE [LARGE SCALE GENOMIC DNA]</scope>
    <source>
        <strain evidence="8 9">SM41</strain>
    </source>
</reference>
<evidence type="ECO:0000256" key="3">
    <source>
        <dbReference type="ARBA" id="ARBA00022723"/>
    </source>
</evidence>
<dbReference type="PANTHER" id="PTHR43756:SF5">
    <property type="entry name" value="CHOLINE MONOOXYGENASE, CHLOROPLASTIC"/>
    <property type="match status" value="1"/>
</dbReference>
<dbReference type="SUPFAM" id="SSF50022">
    <property type="entry name" value="ISP domain"/>
    <property type="match status" value="1"/>
</dbReference>
<keyword evidence="9" id="KW-1185">Reference proteome</keyword>
<dbReference type="CDD" id="cd00680">
    <property type="entry name" value="RHO_alpha_C"/>
    <property type="match status" value="1"/>
</dbReference>
<dbReference type="OrthoDB" id="9800776at2"/>
<proteinExistence type="predicted"/>
<evidence type="ECO:0000313" key="9">
    <source>
        <dbReference type="Proteomes" id="UP000011885"/>
    </source>
</evidence>
<dbReference type="InterPro" id="IPR001663">
    <property type="entry name" value="Rng_hydr_dOase-A"/>
</dbReference>
<dbReference type="Pfam" id="PF00355">
    <property type="entry name" value="Rieske"/>
    <property type="match status" value="1"/>
</dbReference>
<evidence type="ECO:0000256" key="5">
    <source>
        <dbReference type="ARBA" id="ARBA00023004"/>
    </source>
</evidence>
<evidence type="ECO:0000256" key="2">
    <source>
        <dbReference type="ARBA" id="ARBA00022714"/>
    </source>
</evidence>
<gene>
    <name evidence="8" type="ORF">RSSM_01788</name>
</gene>
<evidence type="ECO:0000256" key="1">
    <source>
        <dbReference type="ARBA" id="ARBA00001962"/>
    </source>
</evidence>
<dbReference type="InterPro" id="IPR036922">
    <property type="entry name" value="Rieske_2Fe-2S_sf"/>
</dbReference>
<keyword evidence="6" id="KW-0411">Iron-sulfur</keyword>
<dbReference type="EMBL" id="ANOH01000123">
    <property type="protein sequence ID" value="EMI56772.1"/>
    <property type="molecule type" value="Genomic_DNA"/>
</dbReference>
<comment type="cofactor">
    <cofactor evidence="1">
        <name>Fe cation</name>
        <dbReference type="ChEBI" id="CHEBI:24875"/>
    </cofactor>
</comment>
<feature type="domain" description="Rieske" evidence="7">
    <location>
        <begin position="35"/>
        <end position="142"/>
    </location>
</feature>
<dbReference type="Gene3D" id="3.90.380.10">
    <property type="entry name" value="Naphthalene 1,2-dioxygenase Alpha Subunit, Chain A, domain 1"/>
    <property type="match status" value="2"/>
</dbReference>
<evidence type="ECO:0000256" key="6">
    <source>
        <dbReference type="ARBA" id="ARBA00023014"/>
    </source>
</evidence>